<sequence length="59" mass="6787">MAKPRISGGFWEHFPADAEYWAFRRPYLLMEAADRRATAIPELRFDAMNDPPEYPGSVA</sequence>
<keyword evidence="2" id="KW-1185">Reference proteome</keyword>
<dbReference type="Proteomes" id="UP001595445">
    <property type="component" value="Unassembled WGS sequence"/>
</dbReference>
<gene>
    <name evidence="1" type="ORF">ACFOD6_01205</name>
</gene>
<organism evidence="1 2">
    <name type="scientific">Tabrizicola soli</name>
    <dbReference type="NCBI Taxonomy" id="2185115"/>
    <lineage>
        <taxon>Bacteria</taxon>
        <taxon>Pseudomonadati</taxon>
        <taxon>Pseudomonadota</taxon>
        <taxon>Alphaproteobacteria</taxon>
        <taxon>Rhodobacterales</taxon>
        <taxon>Paracoccaceae</taxon>
        <taxon>Tabrizicola</taxon>
    </lineage>
</organism>
<evidence type="ECO:0000313" key="2">
    <source>
        <dbReference type="Proteomes" id="UP001595445"/>
    </source>
</evidence>
<name>A0ABV7DQ19_9RHOB</name>
<protein>
    <submittedName>
        <fullName evidence="1">Uncharacterized protein</fullName>
    </submittedName>
</protein>
<dbReference type="EMBL" id="JBHRSM010000001">
    <property type="protein sequence ID" value="MFC3084653.1"/>
    <property type="molecule type" value="Genomic_DNA"/>
</dbReference>
<dbReference type="RefSeq" id="WP_197642468.1">
    <property type="nucleotide sequence ID" value="NZ_JAEACP010000005.1"/>
</dbReference>
<comment type="caution">
    <text evidence="1">The sequence shown here is derived from an EMBL/GenBank/DDBJ whole genome shotgun (WGS) entry which is preliminary data.</text>
</comment>
<evidence type="ECO:0000313" key="1">
    <source>
        <dbReference type="EMBL" id="MFC3084653.1"/>
    </source>
</evidence>
<accession>A0ABV7DQ19</accession>
<proteinExistence type="predicted"/>
<reference evidence="2" key="1">
    <citation type="journal article" date="2019" name="Int. J. Syst. Evol. Microbiol.">
        <title>The Global Catalogue of Microorganisms (GCM) 10K type strain sequencing project: providing services to taxonomists for standard genome sequencing and annotation.</title>
        <authorList>
            <consortium name="The Broad Institute Genomics Platform"/>
            <consortium name="The Broad Institute Genome Sequencing Center for Infectious Disease"/>
            <person name="Wu L."/>
            <person name="Ma J."/>
        </authorList>
    </citation>
    <scope>NUCLEOTIDE SEQUENCE [LARGE SCALE GENOMIC DNA]</scope>
    <source>
        <strain evidence="2">KCTC 62102</strain>
    </source>
</reference>